<feature type="binding site" evidence="14">
    <location>
        <position position="298"/>
    </location>
    <ligand>
        <name>S-adenosyl-L-methionine</name>
        <dbReference type="ChEBI" id="CHEBI:59789"/>
    </ligand>
</feature>
<comment type="caution">
    <text evidence="17">The sequence shown here is derived from an EMBL/GenBank/DDBJ whole genome shotgun (WGS) entry which is preliminary data.</text>
</comment>
<evidence type="ECO:0000256" key="6">
    <source>
        <dbReference type="ARBA" id="ARBA00022552"/>
    </source>
</evidence>
<gene>
    <name evidence="17" type="ORF">B9G39_24670</name>
</gene>
<dbReference type="CDD" id="cd02440">
    <property type="entry name" value="AdoMet_MTases"/>
    <property type="match status" value="1"/>
</dbReference>
<feature type="binding site" evidence="14">
    <location>
        <position position="324"/>
    </location>
    <ligand>
        <name>S-adenosyl-L-methionine</name>
        <dbReference type="ChEBI" id="CHEBI:59789"/>
    </ligand>
</feature>
<keyword evidence="7 14" id="KW-0489">Methyltransferase</keyword>
<feature type="binding site" evidence="14">
    <location>
        <position position="343"/>
    </location>
    <ligand>
        <name>S-adenosyl-L-methionine</name>
        <dbReference type="ChEBI" id="CHEBI:59789"/>
    </ligand>
</feature>
<accession>A0A4P9VUH6</accession>
<protein>
    <recommendedName>
        <fullName evidence="4">16S rRNA (cytosine(967)-C(5))-methyltransferase</fullName>
        <ecNumber evidence="4">2.1.1.176</ecNumber>
    </recommendedName>
    <alternativeName>
        <fullName evidence="11">16S rRNA m5C967 methyltransferase</fullName>
    </alternativeName>
    <alternativeName>
        <fullName evidence="12">rRNA (cytosine-C(5)-)-methyltransferase RsmB</fullName>
    </alternativeName>
</protein>
<dbReference type="Pfam" id="PF22458">
    <property type="entry name" value="RsmF-B_ferredox"/>
    <property type="match status" value="1"/>
</dbReference>
<dbReference type="InterPro" id="IPR018314">
    <property type="entry name" value="RsmB/NOL1/NOP2-like_CS"/>
</dbReference>
<keyword evidence="6" id="KW-0698">rRNA processing</keyword>
<evidence type="ECO:0000256" key="5">
    <source>
        <dbReference type="ARBA" id="ARBA00022490"/>
    </source>
</evidence>
<dbReference type="Gene3D" id="3.30.70.1170">
    <property type="entry name" value="Sun protein, domain 3"/>
    <property type="match status" value="1"/>
</dbReference>
<comment type="catalytic activity">
    <reaction evidence="13">
        <text>cytidine(967) in 16S rRNA + S-adenosyl-L-methionine = 5-methylcytidine(967) in 16S rRNA + S-adenosyl-L-homocysteine + H(+)</text>
        <dbReference type="Rhea" id="RHEA:42748"/>
        <dbReference type="Rhea" id="RHEA-COMP:10219"/>
        <dbReference type="Rhea" id="RHEA-COMP:10220"/>
        <dbReference type="ChEBI" id="CHEBI:15378"/>
        <dbReference type="ChEBI" id="CHEBI:57856"/>
        <dbReference type="ChEBI" id="CHEBI:59789"/>
        <dbReference type="ChEBI" id="CHEBI:74483"/>
        <dbReference type="ChEBI" id="CHEBI:82748"/>
        <dbReference type="EC" id="2.1.1.176"/>
    </reaction>
</comment>
<dbReference type="NCBIfam" id="NF008149">
    <property type="entry name" value="PRK10901.1"/>
    <property type="match status" value="1"/>
</dbReference>
<dbReference type="Pfam" id="PF01189">
    <property type="entry name" value="Methyltr_RsmB-F"/>
    <property type="match status" value="1"/>
</dbReference>
<feature type="binding site" evidence="14">
    <location>
        <begin position="274"/>
        <end position="280"/>
    </location>
    <ligand>
        <name>S-adenosyl-L-methionine</name>
        <dbReference type="ChEBI" id="CHEBI:59789"/>
    </ligand>
</feature>
<comment type="function">
    <text evidence="1">Specifically methylates the cytosine at position 967 (m5C967) of 16S rRNA.</text>
</comment>
<comment type="similarity">
    <text evidence="3 14">Belongs to the class I-like SAM-binding methyltransferase superfamily. RsmB/NOP family.</text>
</comment>
<keyword evidence="18" id="KW-1185">Reference proteome</keyword>
<dbReference type="SUPFAM" id="SSF53335">
    <property type="entry name" value="S-adenosyl-L-methionine-dependent methyltransferases"/>
    <property type="match status" value="1"/>
</dbReference>
<evidence type="ECO:0000256" key="8">
    <source>
        <dbReference type="ARBA" id="ARBA00022679"/>
    </source>
</evidence>
<sequence>MSEKIPPAKNHSQNKPASKKQGKSLSARTAAALVIKEVIVNKQSLASLLPKYSLRVNQTESGLFQALCFGCCRHFYKLQQSALQLLQKPLKPKDQDVMALIMLGILQLTHMRTPAHAAVSETVAGARQLKKPWANKLINGVLRNYQRQQTATPCQSEKMEVTFNHPAWLVTMLEAQYPDQWQHIASANNQHPPMTLRVNQRYIQRDEYLQTLKASGIGAFATPHSSVGIQLEQPIDVALLPNFTDGFVSVQDEAPQLTPALLDLAPGQRVLDACAAPGGKTCHMLEHEPDLANMVALDCDSERLQRVSDNLSRLKLSADCLAGDAGNPEAWWDGKPFDRILLDAPCSATGVIRRHPDIKLLRQANDIANLADLQRQILSALWALLKPGGKLLYATCSVMQQENSQQIAYFLQHTTDASLLNLDVGWGYDTGYGRQLLPTNDSHDGFFYALLQKKRHNTTIITGL</sequence>
<dbReference type="GO" id="GO:0003723">
    <property type="term" value="F:RNA binding"/>
    <property type="evidence" value="ECO:0007669"/>
    <property type="project" value="UniProtKB-UniRule"/>
</dbReference>
<dbReference type="GO" id="GO:0070475">
    <property type="term" value="P:rRNA base methylation"/>
    <property type="evidence" value="ECO:0007669"/>
    <property type="project" value="TreeGrafter"/>
</dbReference>
<keyword evidence="9 14" id="KW-0949">S-adenosyl-L-methionine</keyword>
<dbReference type="Proteomes" id="UP000257039">
    <property type="component" value="Unassembled WGS sequence"/>
</dbReference>
<dbReference type="InterPro" id="IPR035926">
    <property type="entry name" value="NusB-like_sf"/>
</dbReference>
<evidence type="ECO:0000313" key="18">
    <source>
        <dbReference type="Proteomes" id="UP000257039"/>
    </source>
</evidence>
<evidence type="ECO:0000256" key="13">
    <source>
        <dbReference type="ARBA" id="ARBA00047283"/>
    </source>
</evidence>
<dbReference type="GO" id="GO:0009383">
    <property type="term" value="F:rRNA (cytosine-C5-)-methyltransferase activity"/>
    <property type="evidence" value="ECO:0007669"/>
    <property type="project" value="TreeGrafter"/>
</dbReference>
<dbReference type="GO" id="GO:0006355">
    <property type="term" value="P:regulation of DNA-templated transcription"/>
    <property type="evidence" value="ECO:0007669"/>
    <property type="project" value="InterPro"/>
</dbReference>
<evidence type="ECO:0000256" key="12">
    <source>
        <dbReference type="ARBA" id="ARBA00031088"/>
    </source>
</evidence>
<dbReference type="AlphaFoldDB" id="A0A4P9VUH6"/>
<evidence type="ECO:0000313" key="17">
    <source>
        <dbReference type="EMBL" id="RDH46387.1"/>
    </source>
</evidence>
<evidence type="ECO:0000256" key="3">
    <source>
        <dbReference type="ARBA" id="ARBA00007494"/>
    </source>
</evidence>
<evidence type="ECO:0000256" key="15">
    <source>
        <dbReference type="SAM" id="MobiDB-lite"/>
    </source>
</evidence>
<feature type="active site" description="Nucleophile" evidence="14">
    <location>
        <position position="396"/>
    </location>
</feature>
<dbReference type="EC" id="2.1.1.176" evidence="4"/>
<organism evidence="17 18">
    <name type="scientific">Zooshikella ganghwensis</name>
    <dbReference type="NCBI Taxonomy" id="202772"/>
    <lineage>
        <taxon>Bacteria</taxon>
        <taxon>Pseudomonadati</taxon>
        <taxon>Pseudomonadota</taxon>
        <taxon>Gammaproteobacteria</taxon>
        <taxon>Oceanospirillales</taxon>
        <taxon>Zooshikellaceae</taxon>
        <taxon>Zooshikella</taxon>
    </lineage>
</organism>
<dbReference type="InterPro" id="IPR023267">
    <property type="entry name" value="RCMT"/>
</dbReference>
<evidence type="ECO:0000256" key="14">
    <source>
        <dbReference type="PROSITE-ProRule" id="PRU01023"/>
    </source>
</evidence>
<dbReference type="Pfam" id="PF01029">
    <property type="entry name" value="NusB"/>
    <property type="match status" value="1"/>
</dbReference>
<evidence type="ECO:0000256" key="4">
    <source>
        <dbReference type="ARBA" id="ARBA00012140"/>
    </source>
</evidence>
<evidence type="ECO:0000256" key="9">
    <source>
        <dbReference type="ARBA" id="ARBA00022691"/>
    </source>
</evidence>
<dbReference type="NCBIfam" id="TIGR00563">
    <property type="entry name" value="rsmB"/>
    <property type="match status" value="1"/>
</dbReference>
<dbReference type="Gene3D" id="3.40.50.150">
    <property type="entry name" value="Vaccinia Virus protein VP39"/>
    <property type="match status" value="1"/>
</dbReference>
<dbReference type="GO" id="GO:0005829">
    <property type="term" value="C:cytosol"/>
    <property type="evidence" value="ECO:0007669"/>
    <property type="project" value="TreeGrafter"/>
</dbReference>
<evidence type="ECO:0000256" key="7">
    <source>
        <dbReference type="ARBA" id="ARBA00022603"/>
    </source>
</evidence>
<feature type="domain" description="SAM-dependent MTase RsmB/NOP-type" evidence="16">
    <location>
        <begin position="184"/>
        <end position="454"/>
    </location>
</feature>
<dbReference type="InterPro" id="IPR054728">
    <property type="entry name" value="RsmB-like_ferredoxin"/>
</dbReference>
<keyword evidence="10 14" id="KW-0694">RNA-binding</keyword>
<dbReference type="InterPro" id="IPR001678">
    <property type="entry name" value="MeTrfase_RsmB-F_NOP2_dom"/>
</dbReference>
<evidence type="ECO:0000256" key="10">
    <source>
        <dbReference type="ARBA" id="ARBA00022884"/>
    </source>
</evidence>
<dbReference type="PANTHER" id="PTHR22807">
    <property type="entry name" value="NOP2 YEAST -RELATED NOL1/NOP2/FMU SUN DOMAIN-CONTAINING"/>
    <property type="match status" value="1"/>
</dbReference>
<dbReference type="PRINTS" id="PR02008">
    <property type="entry name" value="RCMTFAMILY"/>
</dbReference>
<keyword evidence="5" id="KW-0963">Cytoplasm</keyword>
<dbReference type="InterPro" id="IPR006027">
    <property type="entry name" value="NusB_RsmB_TIM44"/>
</dbReference>
<dbReference type="PANTHER" id="PTHR22807:SF61">
    <property type="entry name" value="NOL1_NOP2_SUN FAMILY PROTEIN _ ANTITERMINATION NUSB DOMAIN-CONTAINING PROTEIN"/>
    <property type="match status" value="1"/>
</dbReference>
<evidence type="ECO:0000256" key="2">
    <source>
        <dbReference type="ARBA" id="ARBA00004496"/>
    </source>
</evidence>
<dbReference type="Gene3D" id="1.10.287.730">
    <property type="entry name" value="Helix hairpin bin"/>
    <property type="match status" value="1"/>
</dbReference>
<dbReference type="Gene3D" id="1.10.940.10">
    <property type="entry name" value="NusB-like"/>
    <property type="match status" value="1"/>
</dbReference>
<dbReference type="SUPFAM" id="SSF48013">
    <property type="entry name" value="NusB-like"/>
    <property type="match status" value="1"/>
</dbReference>
<evidence type="ECO:0000256" key="1">
    <source>
        <dbReference type="ARBA" id="ARBA00002724"/>
    </source>
</evidence>
<feature type="region of interest" description="Disordered" evidence="15">
    <location>
        <begin position="1"/>
        <end position="23"/>
    </location>
</feature>
<comment type="subcellular location">
    <subcellularLocation>
        <location evidence="2">Cytoplasm</location>
    </subcellularLocation>
</comment>
<dbReference type="PROSITE" id="PS01153">
    <property type="entry name" value="NOL1_NOP2_SUN"/>
    <property type="match status" value="1"/>
</dbReference>
<keyword evidence="8 14" id="KW-0808">Transferase</keyword>
<dbReference type="EMBL" id="NDXW01000001">
    <property type="protein sequence ID" value="RDH46387.1"/>
    <property type="molecule type" value="Genomic_DNA"/>
</dbReference>
<evidence type="ECO:0000259" key="16">
    <source>
        <dbReference type="PROSITE" id="PS51686"/>
    </source>
</evidence>
<proteinExistence type="inferred from homology"/>
<dbReference type="FunFam" id="3.40.50.150:FF:000022">
    <property type="entry name" value="Ribosomal RNA small subunit methyltransferase B"/>
    <property type="match status" value="1"/>
</dbReference>
<reference evidence="17 18" key="1">
    <citation type="submission" date="2017-04" db="EMBL/GenBank/DDBJ databases">
        <title>Draft genome sequence of Zooshikella ganghwensis VG4 isolated from Red Sea sediments.</title>
        <authorList>
            <person name="Rehman Z."/>
            <person name="Alam I."/>
            <person name="Kamau A."/>
            <person name="Bajic V."/>
            <person name="Leiknes T."/>
        </authorList>
    </citation>
    <scope>NUCLEOTIDE SEQUENCE [LARGE SCALE GENOMIC DNA]</scope>
    <source>
        <strain evidence="17 18">VG4</strain>
    </source>
</reference>
<dbReference type="InterPro" id="IPR029063">
    <property type="entry name" value="SAM-dependent_MTases_sf"/>
</dbReference>
<dbReference type="PROSITE" id="PS51686">
    <property type="entry name" value="SAM_MT_RSMB_NOP"/>
    <property type="match status" value="1"/>
</dbReference>
<dbReference type="InterPro" id="IPR004573">
    <property type="entry name" value="rRNA_ssu_MeTfrase_B"/>
</dbReference>
<evidence type="ECO:0000256" key="11">
    <source>
        <dbReference type="ARBA" id="ARBA00030399"/>
    </source>
</evidence>
<dbReference type="InterPro" id="IPR049560">
    <property type="entry name" value="MeTrfase_RsmB-F_NOP2_cat"/>
</dbReference>
<name>A0A4P9VUH6_9GAMM</name>
<dbReference type="RefSeq" id="WP_094789153.1">
    <property type="nucleotide sequence ID" value="NZ_NDXW01000001.1"/>
</dbReference>